<evidence type="ECO:0000256" key="4">
    <source>
        <dbReference type="ARBA" id="ARBA00022764"/>
    </source>
</evidence>
<dbReference type="Proteomes" id="UP000587586">
    <property type="component" value="Unassembled WGS sequence"/>
</dbReference>
<dbReference type="Gene3D" id="2.120.10.30">
    <property type="entry name" value="TolB, C-terminal domain"/>
    <property type="match status" value="1"/>
</dbReference>
<accession>A0A6V8N898</accession>
<dbReference type="PANTHER" id="PTHR36842">
    <property type="entry name" value="PROTEIN TOLB HOMOLOG"/>
    <property type="match status" value="1"/>
</dbReference>
<protein>
    <submittedName>
        <fullName evidence="6">Protein TolB</fullName>
    </submittedName>
</protein>
<feature type="chain" id="PRO_5039935212" evidence="5">
    <location>
        <begin position="20"/>
        <end position="411"/>
    </location>
</feature>
<dbReference type="NCBIfam" id="TIGR02800">
    <property type="entry name" value="propeller_TolB"/>
    <property type="match status" value="1"/>
</dbReference>
<reference evidence="7" key="1">
    <citation type="submission" date="2020-06" db="EMBL/GenBank/DDBJ databases">
        <title>Draft genomic sequecing of Geomonas sp. Red745.</title>
        <authorList>
            <person name="Itoh H."/>
            <person name="Xu Z.X."/>
            <person name="Ushijima N."/>
            <person name="Masuda Y."/>
            <person name="Shiratori Y."/>
            <person name="Senoo K."/>
        </authorList>
    </citation>
    <scope>NUCLEOTIDE SEQUENCE [LARGE SCALE GENOMIC DNA]</scope>
    <source>
        <strain evidence="7">Red745</strain>
    </source>
</reference>
<keyword evidence="3 5" id="KW-0732">Signal</keyword>
<sequence length="411" mass="44788">MKRIILLCLLLLVTPQLMGASDQYLDVTAPANKKQQIYLAPATTLSGPALPEVARELAELFLFDLNLAGPFSVAPAEAGSAGSDLVLKTAYGSSGGNLTIECRLFDPVLNRDVAAKRYTGSLKDLRRMGHAFSDEVLRVRTGQKGPFTGKIAYVSKVSGNKEVFVMDYDGFNTQRVTNNGAINLNPDFAPSGREIIYTSYKKGNPDLYRRELYTGVEARISARSGLNAMGSFSPDGNRIAVVLSKDGNSEIYLISREGKELARLTRTQAIDVSPAWSPDGNRIAFVSDRLGKPQVFVMNADGSDVKRLTTNGAYNVTPRWSPKGDRIAYARKDGNGFQIYAINPDGTQDTQLTNLGSNEHPRWSPDGRFIVFSSSRDGGEAIYVMRADGSAQSKVSRGKARDSHPTWSAAW</sequence>
<dbReference type="SUPFAM" id="SSF52964">
    <property type="entry name" value="TolB, N-terminal domain"/>
    <property type="match status" value="1"/>
</dbReference>
<dbReference type="Pfam" id="PF07676">
    <property type="entry name" value="PD40"/>
    <property type="match status" value="1"/>
</dbReference>
<comment type="similarity">
    <text evidence="2">Belongs to the TolB family.</text>
</comment>
<evidence type="ECO:0000256" key="1">
    <source>
        <dbReference type="ARBA" id="ARBA00004418"/>
    </source>
</evidence>
<dbReference type="GO" id="GO:0042597">
    <property type="term" value="C:periplasmic space"/>
    <property type="evidence" value="ECO:0007669"/>
    <property type="project" value="UniProtKB-SubCell"/>
</dbReference>
<feature type="signal peptide" evidence="5">
    <location>
        <begin position="1"/>
        <end position="19"/>
    </location>
</feature>
<evidence type="ECO:0000256" key="5">
    <source>
        <dbReference type="SAM" id="SignalP"/>
    </source>
</evidence>
<gene>
    <name evidence="6" type="primary">tolB</name>
    <name evidence="6" type="ORF">GMLC_23840</name>
</gene>
<dbReference type="Gene3D" id="2.120.10.60">
    <property type="entry name" value="Tricorn protease N-terminal domain"/>
    <property type="match status" value="1"/>
</dbReference>
<evidence type="ECO:0000256" key="2">
    <source>
        <dbReference type="ARBA" id="ARBA00009820"/>
    </source>
</evidence>
<dbReference type="GO" id="GO:0017038">
    <property type="term" value="P:protein import"/>
    <property type="evidence" value="ECO:0007669"/>
    <property type="project" value="InterPro"/>
</dbReference>
<evidence type="ECO:0000256" key="3">
    <source>
        <dbReference type="ARBA" id="ARBA00022729"/>
    </source>
</evidence>
<dbReference type="InterPro" id="IPR011659">
    <property type="entry name" value="WD40"/>
</dbReference>
<comment type="subcellular location">
    <subcellularLocation>
        <location evidence="1">Periplasm</location>
    </subcellularLocation>
</comment>
<dbReference type="HAMAP" id="MF_00671">
    <property type="entry name" value="TolB"/>
    <property type="match status" value="1"/>
</dbReference>
<comment type="caution">
    <text evidence="6">The sequence shown here is derived from an EMBL/GenBank/DDBJ whole genome shotgun (WGS) entry which is preliminary data.</text>
</comment>
<dbReference type="AlphaFoldDB" id="A0A6V8N898"/>
<dbReference type="SUPFAM" id="SSF69304">
    <property type="entry name" value="Tricorn protease N-terminal domain"/>
    <property type="match status" value="1"/>
</dbReference>
<dbReference type="EMBL" id="BLXZ01000004">
    <property type="protein sequence ID" value="GFO68805.1"/>
    <property type="molecule type" value="Genomic_DNA"/>
</dbReference>
<organism evidence="6 7">
    <name type="scientific">Geomonas limicola</name>
    <dbReference type="NCBI Taxonomy" id="2740186"/>
    <lineage>
        <taxon>Bacteria</taxon>
        <taxon>Pseudomonadati</taxon>
        <taxon>Thermodesulfobacteriota</taxon>
        <taxon>Desulfuromonadia</taxon>
        <taxon>Geobacterales</taxon>
        <taxon>Geobacteraceae</taxon>
        <taxon>Geomonas</taxon>
    </lineage>
</organism>
<name>A0A6V8N898_9BACT</name>
<proteinExistence type="inferred from homology"/>
<dbReference type="InterPro" id="IPR014167">
    <property type="entry name" value="Tol-Pal_TolB"/>
</dbReference>
<dbReference type="RefSeq" id="WP_183361352.1">
    <property type="nucleotide sequence ID" value="NZ_BLXZ01000004.1"/>
</dbReference>
<dbReference type="Gene3D" id="3.40.50.10070">
    <property type="entry name" value="TolB, N-terminal domain"/>
    <property type="match status" value="1"/>
</dbReference>
<keyword evidence="7" id="KW-1185">Reference proteome</keyword>
<evidence type="ECO:0000313" key="7">
    <source>
        <dbReference type="Proteomes" id="UP000587586"/>
    </source>
</evidence>
<dbReference type="Pfam" id="PF26549">
    <property type="entry name" value="Tricorn_N"/>
    <property type="match status" value="1"/>
</dbReference>
<dbReference type="PANTHER" id="PTHR36842:SF1">
    <property type="entry name" value="PROTEIN TOLB"/>
    <property type="match status" value="1"/>
</dbReference>
<evidence type="ECO:0000313" key="6">
    <source>
        <dbReference type="EMBL" id="GFO68805.1"/>
    </source>
</evidence>
<keyword evidence="4" id="KW-0574">Periplasm</keyword>
<dbReference type="InterPro" id="IPR011042">
    <property type="entry name" value="6-blade_b-propeller_TolB-like"/>
</dbReference>